<evidence type="ECO:0000313" key="10">
    <source>
        <dbReference type="Proteomes" id="UP000297630"/>
    </source>
</evidence>
<evidence type="ECO:0000256" key="1">
    <source>
        <dbReference type="ARBA" id="ARBA00023125"/>
    </source>
</evidence>
<dbReference type="Proteomes" id="UP000031876">
    <property type="component" value="Chromosome"/>
</dbReference>
<dbReference type="EMBL" id="LDER01000166">
    <property type="protein sequence ID" value="RVU64098.1"/>
    <property type="molecule type" value="Genomic_DNA"/>
</dbReference>
<dbReference type="InterPro" id="IPR009057">
    <property type="entry name" value="Homeodomain-like_sf"/>
</dbReference>
<proteinExistence type="predicted"/>
<reference evidence="4 8" key="1">
    <citation type="journal article" date="2015" name="Genome Announc.">
        <title>Complete genome sequences for 35 biothreat assay-relevant bacillus species.</title>
        <authorList>
            <person name="Johnson S.L."/>
            <person name="Daligault H.E."/>
            <person name="Davenport K.W."/>
            <person name="Jaissle J."/>
            <person name="Frey K.G."/>
            <person name="Ladner J.T."/>
            <person name="Broomall S.M."/>
            <person name="Bishop-Lilly K.A."/>
            <person name="Bruce D.C."/>
            <person name="Gibbons H.S."/>
            <person name="Coyne S.R."/>
            <person name="Lo C.C."/>
            <person name="Meincke L."/>
            <person name="Munk A.C."/>
            <person name="Koroleva G.I."/>
            <person name="Rosenzweig C.N."/>
            <person name="Palacios G.F."/>
            <person name="Redden C.L."/>
            <person name="Minogue T.D."/>
            <person name="Chain P.S."/>
        </authorList>
    </citation>
    <scope>NUCLEOTIDE SEQUENCE [LARGE SCALE GENOMIC DNA]</scope>
    <source>
        <strain evidence="4 8">HD1011</strain>
    </source>
</reference>
<dbReference type="EMBL" id="CP053980">
    <property type="protein sequence ID" value="QKH24133.1"/>
    <property type="molecule type" value="Genomic_DNA"/>
</dbReference>
<name>A0A0B5W4Q1_BACTU</name>
<reference evidence="6 9" key="2">
    <citation type="submission" date="2018-01" db="EMBL/GenBank/DDBJ databases">
        <title>Complete genome sequence of G25-42.</title>
        <authorList>
            <person name="Zheng Z."/>
            <person name="Sun M."/>
        </authorList>
    </citation>
    <scope>NUCLEOTIDE SEQUENCE [LARGE SCALE GENOMIC DNA]</scope>
    <source>
        <strain evidence="6 9">G25-42</strain>
    </source>
</reference>
<accession>A0A0B5W4Q1</accession>
<evidence type="ECO:0000256" key="2">
    <source>
        <dbReference type="PROSITE-ProRule" id="PRU00335"/>
    </source>
</evidence>
<reference evidence="5 11" key="4">
    <citation type="submission" date="2020-05" db="EMBL/GenBank/DDBJ databases">
        <title>FDA dAtabase for Regulatory Grade micrObial Sequences (FDA-ARGOS): Supporting development and validation of Infectious Disease Dx tests.</title>
        <authorList>
            <person name="Nelson B."/>
            <person name="Plummer A."/>
            <person name="Tallon L."/>
            <person name="Sadzewicz L."/>
            <person name="Zhao X."/>
            <person name="Vavikolanu K."/>
            <person name="Mehta A."/>
            <person name="Aluvathingal J."/>
            <person name="Nadendla S."/>
            <person name="Myers T."/>
            <person name="Yan Y."/>
            <person name="Sichtig H."/>
        </authorList>
    </citation>
    <scope>NUCLEOTIDE SEQUENCE [LARGE SCALE GENOMIC DNA]</scope>
    <source>
        <strain evidence="5 11">FDAARGOS_795</strain>
    </source>
</reference>
<evidence type="ECO:0000313" key="5">
    <source>
        <dbReference type="EMBL" id="QKH24133.1"/>
    </source>
</evidence>
<dbReference type="PROSITE" id="PS50977">
    <property type="entry name" value="HTH_TETR_2"/>
    <property type="match status" value="1"/>
</dbReference>
<evidence type="ECO:0000313" key="9">
    <source>
        <dbReference type="Proteomes" id="UP000286687"/>
    </source>
</evidence>
<dbReference type="Proteomes" id="UP000286687">
    <property type="component" value="Unassembled WGS sequence"/>
</dbReference>
<evidence type="ECO:0000313" key="4">
    <source>
        <dbReference type="EMBL" id="AJG78959.1"/>
    </source>
</evidence>
<organism evidence="6 9">
    <name type="scientific">Bacillus thuringiensis</name>
    <dbReference type="NCBI Taxonomy" id="1428"/>
    <lineage>
        <taxon>Bacteria</taxon>
        <taxon>Bacillati</taxon>
        <taxon>Bacillota</taxon>
        <taxon>Bacilli</taxon>
        <taxon>Bacillales</taxon>
        <taxon>Bacillaceae</taxon>
        <taxon>Bacillus</taxon>
        <taxon>Bacillus cereus group</taxon>
    </lineage>
</organism>
<evidence type="ECO:0000313" key="7">
    <source>
        <dbReference type="EMBL" id="TFF47850.1"/>
    </source>
</evidence>
<sequence length="212" mass="25003">MRKVACANTYINKIKPVIRKTSFSQLKIDEIAKYMDISKATLYKRFSSKDEIIEAVVEDFMNYLLEGDAYNQDESMSFAERFQKTFIHSLKCVTYISDVFLQDLKEAYPHLSDQLVAAQQNRNHNLQIFFEAGMEQGYFNKMNAQLFMVQDDVMLRRIIDHSFCIQYDITLKKAILDFYQLKKYQLFKPEYIEAIDDSEIEKEVIAILQMIS</sequence>
<dbReference type="EMBL" id="SCLP01000002">
    <property type="protein sequence ID" value="TFF47850.1"/>
    <property type="molecule type" value="Genomic_DNA"/>
</dbReference>
<feature type="domain" description="HTH tetR-type" evidence="3">
    <location>
        <begin position="4"/>
        <end position="64"/>
    </location>
</feature>
<dbReference type="GO" id="GO:0003677">
    <property type="term" value="F:DNA binding"/>
    <property type="evidence" value="ECO:0007669"/>
    <property type="project" value="UniProtKB-UniRule"/>
</dbReference>
<dbReference type="RefSeq" id="WP_001233029.1">
    <property type="nucleotide sequence ID" value="NZ_CP009335.1"/>
</dbReference>
<evidence type="ECO:0000313" key="11">
    <source>
        <dbReference type="Proteomes" id="UP000501107"/>
    </source>
</evidence>
<gene>
    <name evidence="4" type="ORF">BF38_241</name>
    <name evidence="6" type="ORF">BM74_10905</name>
    <name evidence="7" type="ORF">EQ803_06130</name>
    <name evidence="5" type="ORF">FOC89_08970</name>
</gene>
<dbReference type="InterPro" id="IPR001647">
    <property type="entry name" value="HTH_TetR"/>
</dbReference>
<evidence type="ECO:0000259" key="3">
    <source>
        <dbReference type="PROSITE" id="PS50977"/>
    </source>
</evidence>
<keyword evidence="1 2" id="KW-0238">DNA-binding</keyword>
<protein>
    <submittedName>
        <fullName evidence="4">Bacterial regulatory s, tetR family protein</fullName>
    </submittedName>
    <submittedName>
        <fullName evidence="6">TetR/AcrR family transcriptional regulator</fullName>
    </submittedName>
</protein>
<feature type="DNA-binding region" description="H-T-H motif" evidence="2">
    <location>
        <begin position="27"/>
        <end position="46"/>
    </location>
</feature>
<dbReference type="GeneID" id="45024359"/>
<dbReference type="AlphaFoldDB" id="A0A0B5W4Q1"/>
<dbReference type="SUPFAM" id="SSF46689">
    <property type="entry name" value="Homeodomain-like"/>
    <property type="match status" value="1"/>
</dbReference>
<reference evidence="7 10" key="3">
    <citation type="submission" date="2019-01" db="EMBL/GenBank/DDBJ databases">
        <title>Draft genome sequence of Bacillus sp. DPC6431.</title>
        <authorList>
            <person name="Arbulu S."/>
            <person name="Murphy K."/>
            <person name="O'Sullivan O."/>
            <person name="Rea M.C."/>
            <person name="Hill C."/>
            <person name="Ross R.P."/>
        </authorList>
    </citation>
    <scope>NUCLEOTIDE SEQUENCE [LARGE SCALE GENOMIC DNA]</scope>
    <source>
        <strain evidence="7 10">DPC6431</strain>
    </source>
</reference>
<dbReference type="EMBL" id="CP009335">
    <property type="protein sequence ID" value="AJG78959.1"/>
    <property type="molecule type" value="Genomic_DNA"/>
</dbReference>
<dbReference type="Proteomes" id="UP000501107">
    <property type="component" value="Chromosome"/>
</dbReference>
<evidence type="ECO:0000313" key="8">
    <source>
        <dbReference type="Proteomes" id="UP000031876"/>
    </source>
</evidence>
<dbReference type="Proteomes" id="UP000297630">
    <property type="component" value="Unassembled WGS sequence"/>
</dbReference>
<evidence type="ECO:0000313" key="6">
    <source>
        <dbReference type="EMBL" id="RVU64098.1"/>
    </source>
</evidence>
<dbReference type="Pfam" id="PF00440">
    <property type="entry name" value="TetR_N"/>
    <property type="match status" value="1"/>
</dbReference>
<dbReference type="Gene3D" id="1.10.357.10">
    <property type="entry name" value="Tetracycline Repressor, domain 2"/>
    <property type="match status" value="1"/>
</dbReference>
<dbReference type="KEGG" id="btw:BF38_241"/>